<keyword evidence="3" id="KW-0732">Signal</keyword>
<dbReference type="InterPro" id="IPR036084">
    <property type="entry name" value="Ser_inhib-like_sf"/>
</dbReference>
<feature type="domain" description="EGF-like" evidence="4">
    <location>
        <begin position="1321"/>
        <end position="1356"/>
    </location>
</feature>
<dbReference type="SMART" id="SM00261">
    <property type="entry name" value="FU"/>
    <property type="match status" value="10"/>
</dbReference>
<feature type="domain" description="EGF-like" evidence="4">
    <location>
        <begin position="744"/>
        <end position="785"/>
    </location>
</feature>
<evidence type="ECO:0000259" key="4">
    <source>
        <dbReference type="SMART" id="SM00181"/>
    </source>
</evidence>
<sequence length="1873" mass="201193">MLLVIGFFIVTFTGSVYGVSEAQKCKDEESCLKNEYYTKSNPICIRTCANRTDPVRINCELFTGCACDEGYVRKYDDGTGPCIRETKCATNRICPKYERYTRKSVGCPKTCGNRRVSASAVTCPPKKGCICDAGYVRKFDNATGSCIRASECPKIPTNCGVNEIPTSCDIKCSTQTCDSLFSRYDCPKTECEPGCICRDNYLRNSDNVCIFFAECFSSQPLICGPNEVASQCAMTCPPQSCDSIYTEYMCAKKGCTPGCDCIDGYLRNSEGECIPSDQCFNEGAGCRGDANATQVACGSACEATCAQPDTDRPCILLCKVNACKCNSGYILTESGGVCIKPEDCPGGNPTCGANKTYVNCNVGCPTNYCPRDDGRAIVACDPPFPCPGGCACESGYLMLSDEDKRCVLSSECPPVNCTRPNEVWDANPTKCFDERCGSKCDNKGQSAPRCVCKDGFFRNENDICVPESECPIQTCNGDPNASFSTCLSACPKTCTNKDKVLICPAVCRGSGCKCNPGYVLNDDGLCVKPEECPASEGCNGDPNAELSDCITACPRTCENQEDDPFCPISCDAVGCVCKPEFVLNTNGSCIKPEECIGPRGCNGDPNAQFSECPSACPVSCNNKEIVNSCASSCESAGCECKPGFVLNDNGKCVKPKDCPGGSPKCPANQTYVDCTACATDYCTSLELRGQFACSVAYPCPGGCVCSNGYAALSYEDPRCVLTSDCPSTAKCPKPNEVWEENPSACYSEKCENRDGACDDIIKKIIVFPRCVCVEGYYRNKDGDCVPESECPPIGCNGDPNAMFSGCLTGCPRTCEDQEDDELCPVSCDTGGCVCKPGFVLNTNGSCIKPEQCTGPRGCNGDPNAKYSDCPSPCPVSCDNKEQSTTCSGCGPAGCECKPNHVLNENGRCVKPNDCPGGSPICPANQTYVYCTVCASNYCPISDNVGRGACGIAYPCPGGCACSSGYLQLNYEDKRCISSSDCPPVTCTRPNEIWDPKPSRCYLESCRDIRKECDFVGADEPRCVCKEGYYRNDENVCVPESECPPISCLGDLNATFSLCLSGCPKTCTNKDDDIFCTADCKGSGCTCKPGYVLNNDGLCIKPQDCPADLKCNGDRNATFQSCPSSCQASCDAPDQSGACSEVCAPEGCACKPGYVLSQQDGGQCIQPTDCPDGIPKCPENELYEFCKTNCSTDFCPQNDSLSATSCNYVFPCRGGCVCREGFLRLSNEDPRCVALAECPPVECTRPNEVWDPNPPVCLRERCEEMNTECNFPILQSSKCVCIPGYFRNENDICVPAPECPTNGCKGDPNASFRDCLSDCPLTCANKDLDIACIEVCRPAGCVCNPGYVLSDIDGICIRIEDCPAESQCNGDRNATFQTCPSYCRETCDNPEGKGICPQACAPDGCICKLGFVLTQEIDGKCIDPSDCPGGSPTCPVNEEYVNCKVSCPSNYCPTVFDDSSSLVICDPIFPCKGGCVCKEGYLRYNQTDDRCVPVTECPQIECTKPNEVWEPNPPKCLRERCDSRNIECDFPIQQPPRCICKPGYYRNQNDICVPASECPASQLECGLNEVAVPCRTICPPQNCEIAYTDYACTEETKICEPGCDCLPNHLRNGSGICVPNNDCPLCSVSTECRRTCSSPNPPNCPYSPPEENINGCDCKMGYVLSEIGGECIKIEDCPSELGCNGDPNARPKQCPLPCPSTCESPDAVPCKMMCDPIGCECKPGFILSNATGECVLPNQCPGGNPCGSTGLFAFCKNECPQDYCPVDDSRDIIACDPSPECLSGCICDLNHKRKSLTDPTCVVSSDCPPVPCTRPNEEWSGCPSDCLQERCEDIHNQPTACNTLVLNCQPKCICKKDHFRNATDICVPVKDCPC</sequence>
<dbReference type="PANTHER" id="PTHR23259:SF70">
    <property type="entry name" value="ACCESSORY GLAND PROTEIN ACP62F-RELATED"/>
    <property type="match status" value="1"/>
</dbReference>
<dbReference type="KEGG" id="tnl:113496624"/>
<accession>A0A7E5VU88</accession>
<protein>
    <submittedName>
        <fullName evidence="6">Zonadhesin-like</fullName>
    </submittedName>
</protein>
<evidence type="ECO:0000313" key="6">
    <source>
        <dbReference type="RefSeq" id="XP_026731701.1"/>
    </source>
</evidence>
<dbReference type="RefSeq" id="XP_026731701.1">
    <property type="nucleotide sequence ID" value="XM_026875900.1"/>
</dbReference>
<evidence type="ECO:0000256" key="3">
    <source>
        <dbReference type="SAM" id="SignalP"/>
    </source>
</evidence>
<gene>
    <name evidence="6" type="primary">LOC113496624</name>
</gene>
<feature type="domain" description="EGF-like" evidence="4">
    <location>
        <begin position="379"/>
        <end position="407"/>
    </location>
</feature>
<evidence type="ECO:0000256" key="1">
    <source>
        <dbReference type="ARBA" id="ARBA00022690"/>
    </source>
</evidence>
<dbReference type="SMART" id="SM00181">
    <property type="entry name" value="EGF"/>
    <property type="match status" value="16"/>
</dbReference>
<feature type="domain" description="EGF-like" evidence="4">
    <location>
        <begin position="1463"/>
        <end position="1491"/>
    </location>
</feature>
<dbReference type="OrthoDB" id="5945029at2759"/>
<dbReference type="CDD" id="cd19941">
    <property type="entry name" value="TIL"/>
    <property type="match status" value="14"/>
</dbReference>
<dbReference type="PANTHER" id="PTHR23259">
    <property type="entry name" value="RIDDLE"/>
    <property type="match status" value="1"/>
</dbReference>
<dbReference type="InParanoid" id="A0A7E5VU88"/>
<feature type="domain" description="EGF-like" evidence="4">
    <location>
        <begin position="692"/>
        <end position="720"/>
    </location>
</feature>
<dbReference type="Proteomes" id="UP000322000">
    <property type="component" value="Chromosome 8"/>
</dbReference>
<proteinExistence type="predicted"/>
<feature type="chain" id="PRO_5028947680" evidence="3">
    <location>
        <begin position="19"/>
        <end position="1873"/>
    </location>
</feature>
<feature type="domain" description="EGF-like" evidence="4">
    <location>
        <begin position="805"/>
        <end position="847"/>
    </location>
</feature>
<keyword evidence="1" id="KW-0646">Protease inhibitor</keyword>
<feature type="signal peptide" evidence="3">
    <location>
        <begin position="1"/>
        <end position="18"/>
    </location>
</feature>
<evidence type="ECO:0000256" key="2">
    <source>
        <dbReference type="ARBA" id="ARBA00023157"/>
    </source>
</evidence>
<feature type="domain" description="EGF-like" evidence="4">
    <location>
        <begin position="1057"/>
        <end position="1099"/>
    </location>
</feature>
<feature type="domain" description="EGF-like" evidence="4">
    <location>
        <begin position="1500"/>
        <end position="1552"/>
    </location>
</feature>
<feature type="domain" description="EGF-like" evidence="4">
    <location>
        <begin position="1692"/>
        <end position="1734"/>
    </location>
</feature>
<feature type="domain" description="EGF-like" evidence="4">
    <location>
        <begin position="1241"/>
        <end position="1293"/>
    </location>
</feature>
<dbReference type="GO" id="GO:0030414">
    <property type="term" value="F:peptidase inhibitor activity"/>
    <property type="evidence" value="ECO:0007669"/>
    <property type="project" value="UniProtKB-KW"/>
</dbReference>
<dbReference type="InterPro" id="IPR002919">
    <property type="entry name" value="TIL_dom"/>
</dbReference>
<dbReference type="InterPro" id="IPR051368">
    <property type="entry name" value="SerProtInhib-TIL_Domain"/>
</dbReference>
<organism evidence="5 6">
    <name type="scientific">Trichoplusia ni</name>
    <name type="common">Cabbage looper</name>
    <dbReference type="NCBI Taxonomy" id="7111"/>
    <lineage>
        <taxon>Eukaryota</taxon>
        <taxon>Metazoa</taxon>
        <taxon>Ecdysozoa</taxon>
        <taxon>Arthropoda</taxon>
        <taxon>Hexapoda</taxon>
        <taxon>Insecta</taxon>
        <taxon>Pterygota</taxon>
        <taxon>Neoptera</taxon>
        <taxon>Endopterygota</taxon>
        <taxon>Lepidoptera</taxon>
        <taxon>Glossata</taxon>
        <taxon>Ditrysia</taxon>
        <taxon>Noctuoidea</taxon>
        <taxon>Noctuidae</taxon>
        <taxon>Plusiinae</taxon>
        <taxon>Trichoplusia</taxon>
    </lineage>
</organism>
<dbReference type="Pfam" id="PF01826">
    <property type="entry name" value="TIL"/>
    <property type="match status" value="15"/>
</dbReference>
<evidence type="ECO:0000313" key="5">
    <source>
        <dbReference type="Proteomes" id="UP000322000"/>
    </source>
</evidence>
<reference evidence="6" key="1">
    <citation type="submission" date="2025-08" db="UniProtKB">
        <authorList>
            <consortium name="RefSeq"/>
        </authorList>
    </citation>
    <scope>IDENTIFICATION</scope>
</reference>
<dbReference type="InterPro" id="IPR000742">
    <property type="entry name" value="EGF"/>
</dbReference>
<feature type="domain" description="EGF-like" evidence="4">
    <location>
        <begin position="485"/>
        <end position="527"/>
    </location>
</feature>
<dbReference type="Gene3D" id="2.10.25.10">
    <property type="entry name" value="Laminin"/>
    <property type="match status" value="27"/>
</dbReference>
<feature type="domain" description="EGF-like" evidence="4">
    <location>
        <begin position="611"/>
        <end position="653"/>
    </location>
</feature>
<dbReference type="InterPro" id="IPR006212">
    <property type="entry name" value="Furin_repeat"/>
</dbReference>
<feature type="domain" description="EGF-like" evidence="4">
    <location>
        <begin position="1137"/>
        <end position="1164"/>
    </location>
</feature>
<dbReference type="SUPFAM" id="SSF57567">
    <property type="entry name" value="Serine protease inhibitors"/>
    <property type="match status" value="25"/>
</dbReference>
<feature type="domain" description="EGF-like" evidence="4">
    <location>
        <begin position="430"/>
        <end position="465"/>
    </location>
</feature>
<keyword evidence="2" id="KW-1015">Disulfide bond</keyword>
<dbReference type="GeneID" id="113496624"/>
<feature type="domain" description="EGF-like" evidence="4">
    <location>
        <begin position="304"/>
        <end position="339"/>
    </location>
</feature>
<feature type="domain" description="EGF-like" evidence="4">
    <location>
        <begin position="985"/>
        <end position="1037"/>
    </location>
</feature>
<name>A0A7E5VU88_TRINI</name>
<keyword evidence="5" id="KW-1185">Reference proteome</keyword>